<keyword evidence="4" id="KW-1185">Reference proteome</keyword>
<evidence type="ECO:0000313" key="4">
    <source>
        <dbReference type="Proteomes" id="UP000219947"/>
    </source>
</evidence>
<feature type="transmembrane region" description="Helical" evidence="2">
    <location>
        <begin position="60"/>
        <end position="77"/>
    </location>
</feature>
<organism evidence="3 4">
    <name type="scientific">Rothia dentocariosa</name>
    <dbReference type="NCBI Taxonomy" id="2047"/>
    <lineage>
        <taxon>Bacteria</taxon>
        <taxon>Bacillati</taxon>
        <taxon>Actinomycetota</taxon>
        <taxon>Actinomycetes</taxon>
        <taxon>Micrococcales</taxon>
        <taxon>Micrococcaceae</taxon>
        <taxon>Rothia</taxon>
    </lineage>
</organism>
<accession>A0A2A8D4R1</accession>
<evidence type="ECO:0000313" key="3">
    <source>
        <dbReference type="EMBL" id="PEN15955.1"/>
    </source>
</evidence>
<dbReference type="EMBL" id="PDEV01000003">
    <property type="protein sequence ID" value="PEN15955.1"/>
    <property type="molecule type" value="Genomic_DNA"/>
</dbReference>
<dbReference type="Proteomes" id="UP000219947">
    <property type="component" value="Unassembled WGS sequence"/>
</dbReference>
<evidence type="ECO:0000256" key="1">
    <source>
        <dbReference type="SAM" id="MobiDB-lite"/>
    </source>
</evidence>
<dbReference type="RefSeq" id="WP_098042822.1">
    <property type="nucleotide sequence ID" value="NZ_PDEV01000003.1"/>
</dbReference>
<name>A0A2A8D4R1_9MICC</name>
<evidence type="ECO:0000256" key="2">
    <source>
        <dbReference type="SAM" id="Phobius"/>
    </source>
</evidence>
<keyword evidence="2" id="KW-0472">Membrane</keyword>
<proteinExistence type="predicted"/>
<sequence length="210" mass="22374">MKYLTLAPLAAVSAVMQALAIYAYDQDGMAVAGQIFFPVLFTLMALYLMMRNPGGSAKQLVVVVLELAVFAVTMVGVNQKNPYLYPSIIVYYASFAVLALEVAVRIAEMPKKAKVQDDSEDPESSDQDAPAEGSDDAASVKTDEKPAAKSSAATKPAGHGLRRARAQRGTHLVAKVKPREGAESSGQSSQGKTHDSTKPEPEKPSEKTSD</sequence>
<dbReference type="AlphaFoldDB" id="A0A2A8D4R1"/>
<keyword evidence="2" id="KW-0812">Transmembrane</keyword>
<feature type="compositionally biased region" description="Low complexity" evidence="1">
    <location>
        <begin position="148"/>
        <end position="157"/>
    </location>
</feature>
<feature type="transmembrane region" description="Helical" evidence="2">
    <location>
        <begin position="83"/>
        <end position="104"/>
    </location>
</feature>
<reference evidence="3" key="1">
    <citation type="submission" date="2017-10" db="EMBL/GenBank/DDBJ databases">
        <title>Kefir isolates.</title>
        <authorList>
            <person name="Kim Y."/>
            <person name="Blasche S."/>
        </authorList>
    </citation>
    <scope>NUCLEOTIDE SEQUENCE [LARGE SCALE GENOMIC DNA]</scope>
    <source>
        <strain evidence="3">OG2-2</strain>
    </source>
</reference>
<protein>
    <submittedName>
        <fullName evidence="3">Uncharacterized protein</fullName>
    </submittedName>
</protein>
<feature type="transmembrane region" description="Helical" evidence="2">
    <location>
        <begin position="30"/>
        <end position="48"/>
    </location>
</feature>
<comment type="caution">
    <text evidence="3">The sequence shown here is derived from an EMBL/GenBank/DDBJ whole genome shotgun (WGS) entry which is preliminary data.</text>
</comment>
<keyword evidence="2" id="KW-1133">Transmembrane helix</keyword>
<feature type="compositionally biased region" description="Basic and acidic residues" evidence="1">
    <location>
        <begin position="192"/>
        <end position="210"/>
    </location>
</feature>
<feature type="region of interest" description="Disordered" evidence="1">
    <location>
        <begin position="111"/>
        <end position="210"/>
    </location>
</feature>
<gene>
    <name evidence="3" type="ORF">CRM92_07615</name>
</gene>